<dbReference type="GO" id="GO:0051607">
    <property type="term" value="P:defense response to virus"/>
    <property type="evidence" value="ECO:0007669"/>
    <property type="project" value="UniProtKB-KW"/>
</dbReference>
<dbReference type="InterPro" id="IPR013407">
    <property type="entry name" value="CRISPR-assoc_prot_Cmr2"/>
</dbReference>
<gene>
    <name evidence="4" type="ORF">A9306_07420</name>
</gene>
<keyword evidence="5" id="KW-1185">Reference proteome</keyword>
<reference evidence="4 5" key="1">
    <citation type="submission" date="2016-06" db="EMBL/GenBank/DDBJ databases">
        <title>Draft genome of Moraxella atlantae CCUG 59586.</title>
        <authorList>
            <person name="Salva-Serra F."/>
            <person name="Engstrom-Jakobsson H."/>
            <person name="Thorell K."/>
            <person name="Gonzales-Siles L."/>
            <person name="Karlsson R."/>
            <person name="Boulund F."/>
            <person name="Engstrand L."/>
            <person name="Kristiansson E."/>
            <person name="Moore E."/>
        </authorList>
    </citation>
    <scope>NUCLEOTIDE SEQUENCE [LARGE SCALE GENOMIC DNA]</scope>
    <source>
        <strain evidence="4 5">CCUG 59586</strain>
    </source>
</reference>
<evidence type="ECO:0000313" key="5">
    <source>
        <dbReference type="Proteomes" id="UP000092616"/>
    </source>
</evidence>
<comment type="caution">
    <text evidence="4">The sequence shown here is derived from an EMBL/GenBank/DDBJ whole genome shotgun (WGS) entry which is preliminary data.</text>
</comment>
<dbReference type="RefSeq" id="WP_067336747.1">
    <property type="nucleotide sequence ID" value="NZ_LZNA01000035.1"/>
</dbReference>
<evidence type="ECO:0000313" key="4">
    <source>
        <dbReference type="EMBL" id="OBX80520.1"/>
    </source>
</evidence>
<dbReference type="InterPro" id="IPR038242">
    <property type="entry name" value="Cmr2_N"/>
</dbReference>
<dbReference type="Gene3D" id="3.30.70.2220">
    <property type="entry name" value="CRISPR-Cas system, Cmr2 subunit, D1 domain, cysteine cluster"/>
    <property type="match status" value="1"/>
</dbReference>
<proteinExistence type="predicted"/>
<dbReference type="InterPro" id="IPR043128">
    <property type="entry name" value="Rev_trsase/Diguanyl_cyclase"/>
</dbReference>
<dbReference type="AlphaFoldDB" id="A0A1B8QEX9"/>
<dbReference type="InterPro" id="IPR024615">
    <property type="entry name" value="CRISPR-assoc_Cmr2_N"/>
</dbReference>
<evidence type="ECO:0000259" key="3">
    <source>
        <dbReference type="PROSITE" id="PS50887"/>
    </source>
</evidence>
<evidence type="ECO:0000256" key="2">
    <source>
        <dbReference type="ARBA" id="ARBA00023118"/>
    </source>
</evidence>
<dbReference type="PROSITE" id="PS50887">
    <property type="entry name" value="GGDEF"/>
    <property type="match status" value="1"/>
</dbReference>
<dbReference type="InterPro" id="IPR054767">
    <property type="entry name" value="Cas10-Cmr2_palm2"/>
</dbReference>
<name>A0A1B8QEX9_9GAMM</name>
<evidence type="ECO:0000256" key="1">
    <source>
        <dbReference type="ARBA" id="ARBA00022741"/>
    </source>
</evidence>
<keyword evidence="2" id="KW-0051">Antiviral defense</keyword>
<sequence>MTKYLVTFSVGPVQGFIASARRSRDLWSGSWLLSELSKTCAKTLKENDATLIFPHIQNDSDLDKNSDFSVGNKIQVIIEVDSLEQLNASINIAKQATLQRFREEANNAKNVLSSFENQLRLDIWKAQASETHDDYVEIQVAWAKIDGDNGYHDAVQKVGRVLASRKATRDFALSATTPYQPERMIPKSSLDGMRETVIQENKQIKDGLRKKLSLSTSEQLDVAGVVKRLGFGEKAEQFTPITRVMADAWIQQLSDSELQSIIVLYEKLYDADLATKVTGNEKIYNKFPYDAQLLYPSRLEKAIQDFPTNQDLKSLQDLLRKDFWSNKKYGEPYRYGVLLLADGDRMGELLDKAKTLEDHQKVTQALSNFAGQAAKTMRNHRGHCIYAGGDDVLGFVPLNTAYDCADNLQQLFFNSLNGVAQQLKAEKSPTLSVGLAICHIMTPLSVIRELAQQAEKFAKGDHVDENKNQETRRNALGILLSIRSGNDTKLRFNWDDTTGLEKFNKMIAWYKDKTIPSRVAYDIRAIHLRTYDFSDEYQPKEDTTLTLRQKIQSAELIRMLNQARTDKGEKIHSDIIKQLKVRGEAVGLDRLANELIVARWLAAKTQRDLGKE</sequence>
<dbReference type="Proteomes" id="UP000092616">
    <property type="component" value="Unassembled WGS sequence"/>
</dbReference>
<dbReference type="InterPro" id="IPR000160">
    <property type="entry name" value="GGDEF_dom"/>
</dbReference>
<protein>
    <submittedName>
        <fullName evidence="4">Type III-B CRISPR-associated protein Cas10/Cmr2</fullName>
    </submittedName>
</protein>
<accession>A0A1B8QEX9</accession>
<organism evidence="4 5">
    <name type="scientific">Faucicola atlantae</name>
    <dbReference type="NCBI Taxonomy" id="34059"/>
    <lineage>
        <taxon>Bacteria</taxon>
        <taxon>Pseudomonadati</taxon>
        <taxon>Pseudomonadota</taxon>
        <taxon>Gammaproteobacteria</taxon>
        <taxon>Moraxellales</taxon>
        <taxon>Moraxellaceae</taxon>
        <taxon>Faucicola</taxon>
    </lineage>
</organism>
<dbReference type="Pfam" id="PF22335">
    <property type="entry name" value="Cas10-Cmr2_palm2"/>
    <property type="match status" value="1"/>
</dbReference>
<dbReference type="EMBL" id="LZNA01000035">
    <property type="protein sequence ID" value="OBX80520.1"/>
    <property type="molecule type" value="Genomic_DNA"/>
</dbReference>
<dbReference type="Pfam" id="PF12469">
    <property type="entry name" value="Cmr2_N"/>
    <property type="match status" value="1"/>
</dbReference>
<dbReference type="Gene3D" id="3.30.70.270">
    <property type="match status" value="1"/>
</dbReference>
<keyword evidence="1" id="KW-0547">Nucleotide-binding</keyword>
<dbReference type="NCBIfam" id="TIGR02577">
    <property type="entry name" value="cas_TM1794_Cmr2"/>
    <property type="match status" value="1"/>
</dbReference>
<feature type="domain" description="GGDEF" evidence="3">
    <location>
        <begin position="334"/>
        <end position="475"/>
    </location>
</feature>
<dbReference type="GO" id="GO:0000166">
    <property type="term" value="F:nucleotide binding"/>
    <property type="evidence" value="ECO:0007669"/>
    <property type="project" value="UniProtKB-KW"/>
</dbReference>